<organism evidence="1 2">
    <name type="scientific">Hanseniaspora valbyensis NRRL Y-1626</name>
    <dbReference type="NCBI Taxonomy" id="766949"/>
    <lineage>
        <taxon>Eukaryota</taxon>
        <taxon>Fungi</taxon>
        <taxon>Dikarya</taxon>
        <taxon>Ascomycota</taxon>
        <taxon>Saccharomycotina</taxon>
        <taxon>Saccharomycetes</taxon>
        <taxon>Saccharomycodales</taxon>
        <taxon>Saccharomycodaceae</taxon>
        <taxon>Hanseniaspora</taxon>
    </lineage>
</organism>
<dbReference type="PANTHER" id="PTHR47260">
    <property type="entry name" value="UPF0644 PROTEIN PB2B4.06"/>
    <property type="match status" value="1"/>
</dbReference>
<reference evidence="2" key="1">
    <citation type="journal article" date="2016" name="Proc. Natl. Acad. Sci. U.S.A.">
        <title>Comparative genomics of biotechnologically important yeasts.</title>
        <authorList>
            <person name="Riley R."/>
            <person name="Haridas S."/>
            <person name="Wolfe K.H."/>
            <person name="Lopes M.R."/>
            <person name="Hittinger C.T."/>
            <person name="Goeker M."/>
            <person name="Salamov A.A."/>
            <person name="Wisecaver J.H."/>
            <person name="Long T.M."/>
            <person name="Calvey C.H."/>
            <person name="Aerts A.L."/>
            <person name="Barry K.W."/>
            <person name="Choi C."/>
            <person name="Clum A."/>
            <person name="Coughlan A.Y."/>
            <person name="Deshpande S."/>
            <person name="Douglass A.P."/>
            <person name="Hanson S.J."/>
            <person name="Klenk H.-P."/>
            <person name="LaButti K.M."/>
            <person name="Lapidus A."/>
            <person name="Lindquist E.A."/>
            <person name="Lipzen A.M."/>
            <person name="Meier-Kolthoff J.P."/>
            <person name="Ohm R.A."/>
            <person name="Otillar R.P."/>
            <person name="Pangilinan J.L."/>
            <person name="Peng Y."/>
            <person name="Rokas A."/>
            <person name="Rosa C.A."/>
            <person name="Scheuner C."/>
            <person name="Sibirny A.A."/>
            <person name="Slot J.C."/>
            <person name="Stielow J.B."/>
            <person name="Sun H."/>
            <person name="Kurtzman C.P."/>
            <person name="Blackwell M."/>
            <person name="Grigoriev I.V."/>
            <person name="Jeffries T.W."/>
        </authorList>
    </citation>
    <scope>NUCLEOTIDE SEQUENCE [LARGE SCALE GENOMIC DNA]</scope>
    <source>
        <strain evidence="2">NRRL Y-1626</strain>
    </source>
</reference>
<comment type="caution">
    <text evidence="1">The sequence shown here is derived from an EMBL/GenBank/DDBJ whole genome shotgun (WGS) entry which is preliminary data.</text>
</comment>
<dbReference type="OrthoDB" id="506431at2759"/>
<evidence type="ECO:0000313" key="2">
    <source>
        <dbReference type="Proteomes" id="UP000092321"/>
    </source>
</evidence>
<dbReference type="Proteomes" id="UP000092321">
    <property type="component" value="Unassembled WGS sequence"/>
</dbReference>
<dbReference type="CDD" id="cd03440">
    <property type="entry name" value="hot_dog"/>
    <property type="match status" value="1"/>
</dbReference>
<evidence type="ECO:0000313" key="1">
    <source>
        <dbReference type="EMBL" id="OBA25033.1"/>
    </source>
</evidence>
<accession>A0A1B7T8J3</accession>
<keyword evidence="2" id="KW-1185">Reference proteome</keyword>
<name>A0A1B7T8J3_9ASCO</name>
<dbReference type="SUPFAM" id="SSF54637">
    <property type="entry name" value="Thioesterase/thiol ester dehydrase-isomerase"/>
    <property type="match status" value="1"/>
</dbReference>
<dbReference type="AlphaFoldDB" id="A0A1B7T8J3"/>
<dbReference type="Gene3D" id="3.10.129.10">
    <property type="entry name" value="Hotdog Thioesterase"/>
    <property type="match status" value="1"/>
</dbReference>
<dbReference type="PANTHER" id="PTHR47260:SF1">
    <property type="entry name" value="UPF0644 PROTEIN PB2B4.06"/>
    <property type="match status" value="1"/>
</dbReference>
<sequence length="274" mass="31252">MFSINKKLFSQKRNINILLKDNTILLQKRLFSKNLRLKNTTQYRKPEFSTEPPKYDANDNRRRLKQMLTFGACALIGYTISANYSFMDLITIYTSSNNSQDAKDYKIKLQAKLIHLPIVKQLSKTGFVEIIGDKTDASNGYDLLNELGGVAIPPKSYYNPQTKKLVDIVHIGMKLQGYPFMLHGGVSSDIISQFMIKSLKFDDNGAEVKNYQLRDLKVDYKAPVFVNKFIVLRLTNVERIGKTLAKCNVEVYSENGKNLLMKGKGKFAITKNKK</sequence>
<dbReference type="InterPro" id="IPR029069">
    <property type="entry name" value="HotDog_dom_sf"/>
</dbReference>
<proteinExistence type="predicted"/>
<evidence type="ECO:0008006" key="3">
    <source>
        <dbReference type="Google" id="ProtNLM"/>
    </source>
</evidence>
<protein>
    <recommendedName>
        <fullName evidence="3">Thioesterase domain-containing protein</fullName>
    </recommendedName>
</protein>
<gene>
    <name evidence="1" type="ORF">HANVADRAFT_54166</name>
</gene>
<dbReference type="EMBL" id="LXPE01000279">
    <property type="protein sequence ID" value="OBA25033.1"/>
    <property type="molecule type" value="Genomic_DNA"/>
</dbReference>
<dbReference type="InterPro" id="IPR052061">
    <property type="entry name" value="PTE-AB_protein"/>
</dbReference>